<dbReference type="OrthoDB" id="1262810at2759"/>
<evidence type="ECO:0000256" key="6">
    <source>
        <dbReference type="ARBA" id="ARBA00023136"/>
    </source>
</evidence>
<evidence type="ECO:0000256" key="3">
    <source>
        <dbReference type="ARBA" id="ARBA00022448"/>
    </source>
</evidence>
<keyword evidence="7" id="KW-0066">ATP synthesis</keyword>
<organism evidence="8 9">
    <name type="scientific">Carex littledalei</name>
    <dbReference type="NCBI Taxonomy" id="544730"/>
    <lineage>
        <taxon>Eukaryota</taxon>
        <taxon>Viridiplantae</taxon>
        <taxon>Streptophyta</taxon>
        <taxon>Embryophyta</taxon>
        <taxon>Tracheophyta</taxon>
        <taxon>Spermatophyta</taxon>
        <taxon>Magnoliopsida</taxon>
        <taxon>Liliopsida</taxon>
        <taxon>Poales</taxon>
        <taxon>Cyperaceae</taxon>
        <taxon>Cyperoideae</taxon>
        <taxon>Cariceae</taxon>
        <taxon>Carex</taxon>
        <taxon>Carex subgen. Euthyceras</taxon>
    </lineage>
</organism>
<comment type="subcellular location">
    <subcellularLocation>
        <location evidence="1">Membrane</location>
    </subcellularLocation>
</comment>
<dbReference type="EMBL" id="SWLB01000011">
    <property type="protein sequence ID" value="KAF3332301.1"/>
    <property type="molecule type" value="Genomic_DNA"/>
</dbReference>
<dbReference type="InterPro" id="IPR026015">
    <property type="entry name" value="ATP_synth_OSCP/delta_N_sf"/>
</dbReference>
<evidence type="ECO:0000313" key="8">
    <source>
        <dbReference type="EMBL" id="KAF3332301.1"/>
    </source>
</evidence>
<evidence type="ECO:0000256" key="2">
    <source>
        <dbReference type="ARBA" id="ARBA00007046"/>
    </source>
</evidence>
<dbReference type="GO" id="GO:0046933">
    <property type="term" value="F:proton-transporting ATP synthase activity, rotational mechanism"/>
    <property type="evidence" value="ECO:0007669"/>
    <property type="project" value="InterPro"/>
</dbReference>
<gene>
    <name evidence="8" type="ORF">FCM35_KLT01878</name>
</gene>
<dbReference type="PANTHER" id="PTHR11910">
    <property type="entry name" value="ATP SYNTHASE DELTA CHAIN"/>
    <property type="match status" value="1"/>
</dbReference>
<keyword evidence="4" id="KW-0375">Hydrogen ion transport</keyword>
<comment type="caution">
    <text evidence="8">The sequence shown here is derived from an EMBL/GenBank/DDBJ whole genome shotgun (WGS) entry which is preliminary data.</text>
</comment>
<keyword evidence="6" id="KW-0472">Membrane</keyword>
<evidence type="ECO:0000313" key="9">
    <source>
        <dbReference type="Proteomes" id="UP000623129"/>
    </source>
</evidence>
<evidence type="ECO:0000256" key="1">
    <source>
        <dbReference type="ARBA" id="ARBA00004370"/>
    </source>
</evidence>
<keyword evidence="9" id="KW-1185">Reference proteome</keyword>
<reference evidence="8" key="1">
    <citation type="submission" date="2020-01" db="EMBL/GenBank/DDBJ databases">
        <title>Genome sequence of Kobresia littledalei, the first chromosome-level genome in the family Cyperaceae.</title>
        <authorList>
            <person name="Qu G."/>
        </authorList>
    </citation>
    <scope>NUCLEOTIDE SEQUENCE</scope>
    <source>
        <strain evidence="8">C.B.Clarke</strain>
        <tissue evidence="8">Leaf</tissue>
    </source>
</reference>
<dbReference type="GO" id="GO:0016020">
    <property type="term" value="C:membrane"/>
    <property type="evidence" value="ECO:0007669"/>
    <property type="project" value="UniProtKB-SubCell"/>
</dbReference>
<dbReference type="SUPFAM" id="SSF47928">
    <property type="entry name" value="N-terminal domain of the delta subunit of the F1F0-ATP synthase"/>
    <property type="match status" value="1"/>
</dbReference>
<keyword evidence="5" id="KW-0406">Ion transport</keyword>
<accession>A0A833R9Q3</accession>
<sequence>MVMKLTQSGGYEKHVVALIRLLAKKGKLGLLEEVMAEFLKICDKLTGTKVVVVGPSKGRGDATEFERIAREVQKTSGANRVKVRHVFSI</sequence>
<dbReference type="AlphaFoldDB" id="A0A833R9Q3"/>
<name>A0A833R9Q3_9POAL</name>
<evidence type="ECO:0000256" key="4">
    <source>
        <dbReference type="ARBA" id="ARBA00022781"/>
    </source>
</evidence>
<dbReference type="Pfam" id="PF00213">
    <property type="entry name" value="OSCP"/>
    <property type="match status" value="1"/>
</dbReference>
<proteinExistence type="inferred from homology"/>
<protein>
    <submittedName>
        <fullName evidence="8">ATP synthase delta chain</fullName>
    </submittedName>
</protein>
<dbReference type="Proteomes" id="UP000623129">
    <property type="component" value="Unassembled WGS sequence"/>
</dbReference>
<evidence type="ECO:0000256" key="5">
    <source>
        <dbReference type="ARBA" id="ARBA00023065"/>
    </source>
</evidence>
<dbReference type="InterPro" id="IPR000711">
    <property type="entry name" value="ATPase_OSCP/dsu"/>
</dbReference>
<comment type="similarity">
    <text evidence="2">Belongs to the ATPase delta chain family.</text>
</comment>
<evidence type="ECO:0000256" key="7">
    <source>
        <dbReference type="ARBA" id="ARBA00023310"/>
    </source>
</evidence>
<keyword evidence="3" id="KW-0813">Transport</keyword>